<dbReference type="InterPro" id="IPR036689">
    <property type="entry name" value="ESAT-6-like_sf"/>
</dbReference>
<dbReference type="SUPFAM" id="SSF140453">
    <property type="entry name" value="EsxAB dimer-like"/>
    <property type="match status" value="1"/>
</dbReference>
<evidence type="ECO:0000256" key="1">
    <source>
        <dbReference type="SAM" id="MobiDB-lite"/>
    </source>
</evidence>
<dbReference type="AlphaFoldDB" id="A0A426TW57"/>
<evidence type="ECO:0000313" key="2">
    <source>
        <dbReference type="EMBL" id="RRR69729.1"/>
    </source>
</evidence>
<proteinExistence type="predicted"/>
<comment type="caution">
    <text evidence="2">The sequence shown here is derived from an EMBL/GenBank/DDBJ whole genome shotgun (WGS) entry which is preliminary data.</text>
</comment>
<sequence>MRRPNYEDVRWDHGAADAAMGACERCAAELDRTLGDTGHAAAQARAQWQGNHQDRFAQERQALNGHGRALVIACRAAARAIATASQQAYEEQARRLRERAAYEQWQREEREREAREEEERRERARQQRV</sequence>
<evidence type="ECO:0000313" key="3">
    <source>
        <dbReference type="Proteomes" id="UP000280307"/>
    </source>
</evidence>
<gene>
    <name evidence="2" type="ORF">EI684_14800</name>
</gene>
<name>A0A426TW57_9CHLR</name>
<organism evidence="2 3">
    <name type="scientific">Candidatus Viridilinea halotolerans</name>
    <dbReference type="NCBI Taxonomy" id="2491704"/>
    <lineage>
        <taxon>Bacteria</taxon>
        <taxon>Bacillati</taxon>
        <taxon>Chloroflexota</taxon>
        <taxon>Chloroflexia</taxon>
        <taxon>Chloroflexales</taxon>
        <taxon>Chloroflexineae</taxon>
        <taxon>Oscillochloridaceae</taxon>
        <taxon>Candidatus Viridilinea</taxon>
    </lineage>
</organism>
<reference evidence="2 3" key="1">
    <citation type="submission" date="2018-12" db="EMBL/GenBank/DDBJ databases">
        <title>Genome Sequence of Candidatus Viridilinea halotolerans isolated from saline sulfide-rich spring.</title>
        <authorList>
            <person name="Grouzdev D.S."/>
            <person name="Burganskaya E.I."/>
            <person name="Krutkina M.S."/>
            <person name="Sukhacheva M.V."/>
            <person name="Gorlenko V.M."/>
        </authorList>
    </citation>
    <scope>NUCLEOTIDE SEQUENCE [LARGE SCALE GENOMIC DNA]</scope>
    <source>
        <strain evidence="2">Chok-6</strain>
    </source>
</reference>
<dbReference type="Proteomes" id="UP000280307">
    <property type="component" value="Unassembled WGS sequence"/>
</dbReference>
<dbReference type="Gene3D" id="1.10.287.1060">
    <property type="entry name" value="ESAT-6-like"/>
    <property type="match status" value="1"/>
</dbReference>
<feature type="region of interest" description="Disordered" evidence="1">
    <location>
        <begin position="103"/>
        <end position="129"/>
    </location>
</feature>
<protein>
    <submittedName>
        <fullName evidence="2">Uncharacterized protein</fullName>
    </submittedName>
</protein>
<accession>A0A426TW57</accession>
<dbReference type="EMBL" id="RSAS01000593">
    <property type="protein sequence ID" value="RRR69729.1"/>
    <property type="molecule type" value="Genomic_DNA"/>
</dbReference>